<evidence type="ECO:0000256" key="3">
    <source>
        <dbReference type="ARBA" id="ARBA00022857"/>
    </source>
</evidence>
<feature type="binding site" evidence="6">
    <location>
        <position position="168"/>
    </location>
    <ligand>
        <name>NADP(+)</name>
        <dbReference type="ChEBI" id="CHEBI:58349"/>
    </ligand>
</feature>
<feature type="binding site" evidence="6">
    <location>
        <position position="236"/>
    </location>
    <ligand>
        <name>substrate</name>
    </ligand>
</feature>
<dbReference type="OrthoDB" id="9802739at2"/>
<dbReference type="PIRSF" id="PIRSF000110">
    <property type="entry name" value="G6PD"/>
    <property type="match status" value="1"/>
</dbReference>
<evidence type="ECO:0000256" key="6">
    <source>
        <dbReference type="HAMAP-Rule" id="MF_00966"/>
    </source>
</evidence>
<evidence type="ECO:0000256" key="2">
    <source>
        <dbReference type="ARBA" id="ARBA00022526"/>
    </source>
</evidence>
<dbReference type="SUPFAM" id="SSF55347">
    <property type="entry name" value="Glyceraldehyde-3-phosphate dehydrogenase-like, C-terminal domain"/>
    <property type="match status" value="1"/>
</dbReference>
<dbReference type="InterPro" id="IPR036291">
    <property type="entry name" value="NAD(P)-bd_dom_sf"/>
</dbReference>
<dbReference type="Pfam" id="PF00479">
    <property type="entry name" value="G6PD_N"/>
    <property type="match status" value="1"/>
</dbReference>
<dbReference type="PRINTS" id="PR00079">
    <property type="entry name" value="G6PDHDRGNASE"/>
</dbReference>
<feature type="binding site" evidence="6">
    <location>
        <position position="67"/>
    </location>
    <ligand>
        <name>NADP(+)</name>
        <dbReference type="ChEBI" id="CHEBI:58349"/>
    </ligand>
</feature>
<evidence type="ECO:0000259" key="8">
    <source>
        <dbReference type="Pfam" id="PF02781"/>
    </source>
</evidence>
<dbReference type="GO" id="GO:0050661">
    <property type="term" value="F:NADP binding"/>
    <property type="evidence" value="ECO:0007669"/>
    <property type="project" value="UniProtKB-UniRule"/>
</dbReference>
<dbReference type="EC" id="1.1.1.49" evidence="6"/>
<dbReference type="GO" id="GO:0005829">
    <property type="term" value="C:cytosol"/>
    <property type="evidence" value="ECO:0007669"/>
    <property type="project" value="TreeGrafter"/>
</dbReference>
<evidence type="ECO:0000313" key="10">
    <source>
        <dbReference type="Proteomes" id="UP000243205"/>
    </source>
</evidence>
<dbReference type="EMBL" id="FNAQ01000013">
    <property type="protein sequence ID" value="SDE50262.1"/>
    <property type="molecule type" value="Genomic_DNA"/>
</dbReference>
<dbReference type="Gene3D" id="3.40.50.720">
    <property type="entry name" value="NAD(P)-binding Rossmann-like Domain"/>
    <property type="match status" value="1"/>
</dbReference>
<evidence type="ECO:0000256" key="1">
    <source>
        <dbReference type="ARBA" id="ARBA00004937"/>
    </source>
</evidence>
<feature type="binding site" evidence="6">
    <location>
        <position position="202"/>
    </location>
    <ligand>
        <name>substrate</name>
    </ligand>
</feature>
<feature type="binding site" evidence="6">
    <location>
        <position position="198"/>
    </location>
    <ligand>
        <name>substrate</name>
    </ligand>
</feature>
<dbReference type="UniPathway" id="UPA00115">
    <property type="reaction ID" value="UER00408"/>
</dbReference>
<dbReference type="GO" id="GO:0006006">
    <property type="term" value="P:glucose metabolic process"/>
    <property type="evidence" value="ECO:0007669"/>
    <property type="project" value="UniProtKB-KW"/>
</dbReference>
<dbReference type="NCBIfam" id="TIGR00871">
    <property type="entry name" value="zwf"/>
    <property type="match status" value="1"/>
</dbReference>
<comment type="catalytic activity">
    <reaction evidence="6">
        <text>D-glucose 6-phosphate + NADP(+) = 6-phospho-D-glucono-1,5-lactone + NADPH + H(+)</text>
        <dbReference type="Rhea" id="RHEA:15841"/>
        <dbReference type="ChEBI" id="CHEBI:15378"/>
        <dbReference type="ChEBI" id="CHEBI:57783"/>
        <dbReference type="ChEBI" id="CHEBI:57955"/>
        <dbReference type="ChEBI" id="CHEBI:58349"/>
        <dbReference type="ChEBI" id="CHEBI:61548"/>
        <dbReference type="EC" id="1.1.1.49"/>
    </reaction>
</comment>
<comment type="function">
    <text evidence="6">Catalyzes the oxidation of glucose 6-phosphate to 6-phosphogluconolactone.</text>
</comment>
<comment type="pathway">
    <text evidence="1 6">Carbohydrate degradation; pentose phosphate pathway; D-ribulose 5-phosphate from D-glucose 6-phosphate (oxidative stage): step 1/3.</text>
</comment>
<feature type="domain" description="Glucose-6-phosphate dehydrogenase NAD-binding" evidence="7">
    <location>
        <begin position="30"/>
        <end position="207"/>
    </location>
</feature>
<dbReference type="InterPro" id="IPR022675">
    <property type="entry name" value="G6P_DH_C"/>
</dbReference>
<feature type="domain" description="Glucose-6-phosphate dehydrogenase C-terminal" evidence="8">
    <location>
        <begin position="209"/>
        <end position="499"/>
    </location>
</feature>
<dbReference type="GO" id="GO:0004345">
    <property type="term" value="F:glucose-6-phosphate dehydrogenase activity"/>
    <property type="evidence" value="ECO:0007669"/>
    <property type="project" value="UniProtKB-UniRule"/>
</dbReference>
<keyword evidence="4 6" id="KW-0560">Oxidoreductase</keyword>
<dbReference type="HAMAP" id="MF_00966">
    <property type="entry name" value="G6PD"/>
    <property type="match status" value="1"/>
</dbReference>
<feature type="binding site" evidence="6">
    <location>
        <position position="360"/>
    </location>
    <ligand>
        <name>substrate</name>
    </ligand>
</feature>
<dbReference type="Pfam" id="PF02781">
    <property type="entry name" value="G6PD_C"/>
    <property type="match status" value="1"/>
</dbReference>
<feature type="active site" description="Proton acceptor" evidence="6">
    <location>
        <position position="260"/>
    </location>
</feature>
<organism evidence="9 10">
    <name type="scientific">Desulfuromonas thiophila</name>
    <dbReference type="NCBI Taxonomy" id="57664"/>
    <lineage>
        <taxon>Bacteria</taxon>
        <taxon>Pseudomonadati</taxon>
        <taxon>Thermodesulfobacteriota</taxon>
        <taxon>Desulfuromonadia</taxon>
        <taxon>Desulfuromonadales</taxon>
        <taxon>Desulfuromonadaceae</taxon>
        <taxon>Desulfuromonas</taxon>
    </lineage>
</organism>
<dbReference type="RefSeq" id="WP_092079500.1">
    <property type="nucleotide sequence ID" value="NZ_FNAQ01000013.1"/>
</dbReference>
<dbReference type="InterPro" id="IPR022674">
    <property type="entry name" value="G6P_DH_NAD-bd"/>
</dbReference>
<evidence type="ECO:0000313" key="9">
    <source>
        <dbReference type="EMBL" id="SDE50262.1"/>
    </source>
</evidence>
<feature type="binding site" evidence="6">
    <location>
        <position position="365"/>
    </location>
    <ligand>
        <name>substrate</name>
    </ligand>
</feature>
<feature type="binding site" evidence="6">
    <location>
        <begin position="33"/>
        <end position="40"/>
    </location>
    <ligand>
        <name>NADP(+)</name>
        <dbReference type="ChEBI" id="CHEBI:58349"/>
    </ligand>
</feature>
<accession>A0A1G7DFE3</accession>
<feature type="binding site" evidence="6">
    <location>
        <position position="255"/>
    </location>
    <ligand>
        <name>substrate</name>
    </ligand>
</feature>
<evidence type="ECO:0000259" key="7">
    <source>
        <dbReference type="Pfam" id="PF00479"/>
    </source>
</evidence>
<keyword evidence="10" id="KW-1185">Reference proteome</keyword>
<dbReference type="Proteomes" id="UP000243205">
    <property type="component" value="Unassembled WGS sequence"/>
</dbReference>
<keyword evidence="5 6" id="KW-0119">Carbohydrate metabolism</keyword>
<keyword evidence="3 6" id="KW-0521">NADP</keyword>
<evidence type="ECO:0000256" key="4">
    <source>
        <dbReference type="ARBA" id="ARBA00023002"/>
    </source>
</evidence>
<dbReference type="InterPro" id="IPR001282">
    <property type="entry name" value="G6P_DH"/>
</dbReference>
<dbReference type="GO" id="GO:0009051">
    <property type="term" value="P:pentose-phosphate shunt, oxidative branch"/>
    <property type="evidence" value="ECO:0007669"/>
    <property type="project" value="TreeGrafter"/>
</dbReference>
<comment type="similarity">
    <text evidence="6">Belongs to the glucose-6-phosphate dehydrogenase family.</text>
</comment>
<dbReference type="Gene3D" id="3.30.360.10">
    <property type="entry name" value="Dihydrodipicolinate Reductase, domain 2"/>
    <property type="match status" value="1"/>
</dbReference>
<dbReference type="PANTHER" id="PTHR23429">
    <property type="entry name" value="GLUCOSE-6-PHOSPHATE 1-DEHYDROGENASE G6PD"/>
    <property type="match status" value="1"/>
</dbReference>
<name>A0A1G7DFE3_9BACT</name>
<dbReference type="PANTHER" id="PTHR23429:SF0">
    <property type="entry name" value="GLUCOSE-6-PHOSPHATE 1-DEHYDROGENASE"/>
    <property type="match status" value="1"/>
</dbReference>
<sequence>MTASQPDVLAGAYGQCQPFRIEALRPCTLVILGASGDLTRRKLMPALYNLFELGALPSGCQILGCGRTALTSDHFREQMLVAIRQQRALTMEEWERFARLLAYRRLDYAQQADWQDLASWLRQPGLPASRLFYCALPPDQYATVACQLGAVGLQQATAPDYSRLIIEKPFGHDLASAIALDASLHQIFAEDQLFRIDHYLAKETVQNLLMLRFANALFEPLWNRSYIDSVTIIASEQLGVGQRAGYYDRAGVLRDMFQNHLMQMLALVAMEPPSRFETETVQNEKAKLFRSLRPFSTGDPAPQLLLGQYQAGQIDGQAVVGYRAEAGVAADSCTATYALLQLYIDNWRWSGVPFYLLSGKRLAAKQTAIHIQFKQIPHSLFGHLLSAPIPANRLELAIYPQERIALHLQTKSPGGKACLAPVQLCYDYPQAPLQARLDAYEKVLLDCLQGDHMMFWRQDGVALSWAYLEPVLGRCGSQPLLPYVAGSWGPPEAAALTARLLNI</sequence>
<dbReference type="SUPFAM" id="SSF51735">
    <property type="entry name" value="NAD(P)-binding Rossmann-fold domains"/>
    <property type="match status" value="1"/>
</dbReference>
<dbReference type="AlphaFoldDB" id="A0A1G7DFE3"/>
<dbReference type="STRING" id="57664.SAMN05661003_11357"/>
<keyword evidence="2 6" id="KW-0313">Glucose metabolism</keyword>
<evidence type="ECO:0000256" key="5">
    <source>
        <dbReference type="ARBA" id="ARBA00023277"/>
    </source>
</evidence>
<proteinExistence type="inferred from homology"/>
<reference evidence="10" key="1">
    <citation type="submission" date="2016-10" db="EMBL/GenBank/DDBJ databases">
        <authorList>
            <person name="Varghese N."/>
            <person name="Submissions S."/>
        </authorList>
    </citation>
    <scope>NUCLEOTIDE SEQUENCE [LARGE SCALE GENOMIC DNA]</scope>
    <source>
        <strain evidence="10">DSM 8987</strain>
    </source>
</reference>
<gene>
    <name evidence="6" type="primary">zwf</name>
    <name evidence="9" type="ORF">SAMN05661003_11357</name>
</gene>
<comment type="caution">
    <text evidence="6">Lacks conserved residue(s) required for the propagation of feature annotation.</text>
</comment>
<protein>
    <recommendedName>
        <fullName evidence="6">Glucose-6-phosphate 1-dehydrogenase</fullName>
        <shortName evidence="6">G6PD</shortName>
        <ecNumber evidence="6">1.1.1.49</ecNumber>
    </recommendedName>
</protein>